<dbReference type="EMBL" id="LGRX02000429">
    <property type="protein sequence ID" value="KAK3288605.1"/>
    <property type="molecule type" value="Genomic_DNA"/>
</dbReference>
<dbReference type="Proteomes" id="UP001190700">
    <property type="component" value="Unassembled WGS sequence"/>
</dbReference>
<feature type="compositionally biased region" description="Polar residues" evidence="1">
    <location>
        <begin position="361"/>
        <end position="370"/>
    </location>
</feature>
<name>A0AAE0LKW5_9CHLO</name>
<evidence type="ECO:0000256" key="1">
    <source>
        <dbReference type="SAM" id="MobiDB-lite"/>
    </source>
</evidence>
<feature type="compositionally biased region" description="Basic and acidic residues" evidence="1">
    <location>
        <begin position="371"/>
        <end position="384"/>
    </location>
</feature>
<accession>A0AAE0LKW5</accession>
<feature type="region of interest" description="Disordered" evidence="1">
    <location>
        <begin position="361"/>
        <end position="384"/>
    </location>
</feature>
<protein>
    <submittedName>
        <fullName evidence="2">Uncharacterized protein</fullName>
    </submittedName>
</protein>
<feature type="region of interest" description="Disordered" evidence="1">
    <location>
        <begin position="57"/>
        <end position="187"/>
    </location>
</feature>
<dbReference type="AlphaFoldDB" id="A0AAE0LKW5"/>
<evidence type="ECO:0000313" key="3">
    <source>
        <dbReference type="Proteomes" id="UP001190700"/>
    </source>
</evidence>
<comment type="caution">
    <text evidence="2">The sequence shown here is derived from an EMBL/GenBank/DDBJ whole genome shotgun (WGS) entry which is preliminary data.</text>
</comment>
<feature type="compositionally biased region" description="Polar residues" evidence="1">
    <location>
        <begin position="129"/>
        <end position="158"/>
    </location>
</feature>
<feature type="compositionally biased region" description="Pro residues" evidence="1">
    <location>
        <begin position="10"/>
        <end position="19"/>
    </location>
</feature>
<feature type="region of interest" description="Disordered" evidence="1">
    <location>
        <begin position="1"/>
        <end position="41"/>
    </location>
</feature>
<keyword evidence="3" id="KW-1185">Reference proteome</keyword>
<feature type="region of interest" description="Disordered" evidence="1">
    <location>
        <begin position="592"/>
        <end position="615"/>
    </location>
</feature>
<gene>
    <name evidence="2" type="ORF">CYMTET_3926</name>
</gene>
<feature type="non-terminal residue" evidence="2">
    <location>
        <position position="954"/>
    </location>
</feature>
<sequence length="954" mass="105130">MESQGGARIPMPPCSPQPPDISLRGENAGEDRPSTAVHAGRRLVVSTPTVFQTEVALTLPLPATENPTKTGQAEGASTRPQSARGSHALETQEERAFKRPQSARVRQTLNVQEEGASTRPQSGPGIRTSKVQNQKVSTTARPRSATWNQTKAPENNGTPPRPQTAKPRRASTVQVEGADSTRRSSAPESRATYTRFWFKGRSMSHPVSGHLDAYSSWEGDPELDCSVWAKSERPFARVQYAVKESRWSNTVTPEQAEWAHFKSEKVVDIEDLAKWVRTLVPRCKTDLKPLLILIQGVVQALLDKELKLYAPQVNDLSEKLCLANSKIKALRHINEEAVQDSKNKVKSMERLNLFRKMSYQGFSKNPSSSKLAEEQEERSVARALQDEMEREEQALIVSELMEKNTALEAELQDLENQIDKFERQKDKLELMARQIDDLENTIQIKDALVNKLYQEKKDLQTEVNGLKEKSETLLASWATYRPAVELEWASQLVTGQTTLTCPWASTITLPKSSKMPHHLHLAELPGGSLVALPDVSLLAEVPPLVGMPPFSRLLLPEGVQLAEVIVPSGTSIILPADTVSKYTVTVPGGSHLLHAKDDAEDSEEPQNELVPPGPSSVVTLSKGSTIVVPMKNRYTVKVPSRCRYVVPVGQRRLIGVPPCSTLEIPDGQDSVVVAPICTTILLPQRPSGVDGAAVLEQQSSTFLTGGSIEVGEHNKAEVGNCMVFLPAGSEILAPQLEDPPDGYKLTLPPGSLVVPTRQHDDRENPLTVPNNMDGEDINEEKQQEQQQVQQQVQQQEEKEEEEEEEVAELAMEARGQAISRWEWIRSTKIVGATTKINTTVYVPPGVRIVLPEDEYQSMSHLAERMLHAGFEAVAAAAGELEPRLVVRAFCEKGILNDQAVAEIIGLMRPQVAARVIKAFPSKRLPQIVELLEEDMAACIFAQLGDRAAYSLLAG</sequence>
<proteinExistence type="predicted"/>
<feature type="region of interest" description="Disordered" evidence="1">
    <location>
        <begin position="749"/>
        <end position="802"/>
    </location>
</feature>
<feature type="compositionally biased region" description="Low complexity" evidence="1">
    <location>
        <begin position="784"/>
        <end position="794"/>
    </location>
</feature>
<organism evidence="2 3">
    <name type="scientific">Cymbomonas tetramitiformis</name>
    <dbReference type="NCBI Taxonomy" id="36881"/>
    <lineage>
        <taxon>Eukaryota</taxon>
        <taxon>Viridiplantae</taxon>
        <taxon>Chlorophyta</taxon>
        <taxon>Pyramimonadophyceae</taxon>
        <taxon>Pyramimonadales</taxon>
        <taxon>Pyramimonadaceae</taxon>
        <taxon>Cymbomonas</taxon>
    </lineage>
</organism>
<reference evidence="2 3" key="1">
    <citation type="journal article" date="2015" name="Genome Biol. Evol.">
        <title>Comparative Genomics of a Bacterivorous Green Alga Reveals Evolutionary Causalities and Consequences of Phago-Mixotrophic Mode of Nutrition.</title>
        <authorList>
            <person name="Burns J.A."/>
            <person name="Paasch A."/>
            <person name="Narechania A."/>
            <person name="Kim E."/>
        </authorList>
    </citation>
    <scope>NUCLEOTIDE SEQUENCE [LARGE SCALE GENOMIC DNA]</scope>
    <source>
        <strain evidence="2 3">PLY_AMNH</strain>
    </source>
</reference>
<evidence type="ECO:0000313" key="2">
    <source>
        <dbReference type="EMBL" id="KAK3288605.1"/>
    </source>
</evidence>